<keyword evidence="2" id="KW-1185">Reference proteome</keyword>
<dbReference type="Proteomes" id="UP001164539">
    <property type="component" value="Chromosome 2"/>
</dbReference>
<evidence type="ECO:0000313" key="1">
    <source>
        <dbReference type="EMBL" id="KAJ4724402.1"/>
    </source>
</evidence>
<sequence>MASVSATLHFIAFALLVSSSLSATVVEDLNNLHPPPDFNSTIMNNCLHNPSLRYCNSSPMDLNEIFKSTIVASHLCNESKNPNCIESFPKIDLRNRPKITPLYLSFNFFWKYCPISIISIDLSNNSLKGSFPNDVLLCTQIQALDLSYNQLSGDIPVEGFSSLANLTLLNLSYNHFSNMKVSDSKFFERFNSSSFLHSGLLPWHQNYTVKAVFLLVCFPIFVIVIVSSLVWLCFVRPDYLPTMLRRNHKFTTWMLKAATNGFSKKNLVNKSEGVAIYKGTLRDGTRVKIEIYREIYYEFVEECKILVQLRHRNLVRVLGWCNSRRTKAIVTEWEDGETIESWLSGSAPPWKHRLKVLIGVVEGMCFMEEEWPEVDYDLKTSSVFLSHRLEPLIARFKITDECCTSTKYIYKFGIFLLETISNRRPLEEFEQGEAGFIEYIRMHYPGNLQAVIDERMKLTENLFDQAKQGIGLGLMCTDQTTGKLPSLFQISSMITRVYKSCLALTSENHKRSHGDGGQGHKRVQFK</sequence>
<reference evidence="1 2" key="1">
    <citation type="journal article" date="2023" name="Science">
        <title>Complex scaffold remodeling in plant triterpene biosynthesis.</title>
        <authorList>
            <person name="De La Pena R."/>
            <person name="Hodgson H."/>
            <person name="Liu J.C."/>
            <person name="Stephenson M.J."/>
            <person name="Martin A.C."/>
            <person name="Owen C."/>
            <person name="Harkess A."/>
            <person name="Leebens-Mack J."/>
            <person name="Jimenez L.E."/>
            <person name="Osbourn A."/>
            <person name="Sattely E.S."/>
        </authorList>
    </citation>
    <scope>NUCLEOTIDE SEQUENCE [LARGE SCALE GENOMIC DNA]</scope>
    <source>
        <strain evidence="2">cv. JPN11</strain>
        <tissue evidence="1">Leaf</tissue>
    </source>
</reference>
<dbReference type="EMBL" id="CM051395">
    <property type="protein sequence ID" value="KAJ4724402.1"/>
    <property type="molecule type" value="Genomic_DNA"/>
</dbReference>
<gene>
    <name evidence="1" type="ORF">OWV82_003397</name>
</gene>
<organism evidence="1 2">
    <name type="scientific">Melia azedarach</name>
    <name type="common">Chinaberry tree</name>
    <dbReference type="NCBI Taxonomy" id="155640"/>
    <lineage>
        <taxon>Eukaryota</taxon>
        <taxon>Viridiplantae</taxon>
        <taxon>Streptophyta</taxon>
        <taxon>Embryophyta</taxon>
        <taxon>Tracheophyta</taxon>
        <taxon>Spermatophyta</taxon>
        <taxon>Magnoliopsida</taxon>
        <taxon>eudicotyledons</taxon>
        <taxon>Gunneridae</taxon>
        <taxon>Pentapetalae</taxon>
        <taxon>rosids</taxon>
        <taxon>malvids</taxon>
        <taxon>Sapindales</taxon>
        <taxon>Meliaceae</taxon>
        <taxon>Melia</taxon>
    </lineage>
</organism>
<name>A0ACC1YKW6_MELAZ</name>
<accession>A0ACC1YKW6</accession>
<proteinExistence type="predicted"/>
<protein>
    <submittedName>
        <fullName evidence="1">Receptor-like kinase</fullName>
    </submittedName>
</protein>
<evidence type="ECO:0000313" key="2">
    <source>
        <dbReference type="Proteomes" id="UP001164539"/>
    </source>
</evidence>
<comment type="caution">
    <text evidence="1">The sequence shown here is derived from an EMBL/GenBank/DDBJ whole genome shotgun (WGS) entry which is preliminary data.</text>
</comment>